<keyword evidence="7" id="KW-0663">Pyridoxal phosphate</keyword>
<dbReference type="InterPro" id="IPR015422">
    <property type="entry name" value="PyrdxlP-dep_Trfase_small"/>
</dbReference>
<dbReference type="InterPro" id="IPR051326">
    <property type="entry name" value="Kynurenine-oxoglutarate_AT"/>
</dbReference>
<organism evidence="10 11">
    <name type="scientific">Catenaria anguillulae PL171</name>
    <dbReference type="NCBI Taxonomy" id="765915"/>
    <lineage>
        <taxon>Eukaryota</taxon>
        <taxon>Fungi</taxon>
        <taxon>Fungi incertae sedis</taxon>
        <taxon>Blastocladiomycota</taxon>
        <taxon>Blastocladiomycetes</taxon>
        <taxon>Blastocladiales</taxon>
        <taxon>Catenariaceae</taxon>
        <taxon>Catenaria</taxon>
    </lineage>
</organism>
<dbReference type="GO" id="GO:0030170">
    <property type="term" value="F:pyridoxal phosphate binding"/>
    <property type="evidence" value="ECO:0007669"/>
    <property type="project" value="InterPro"/>
</dbReference>
<dbReference type="PANTHER" id="PTHR43807">
    <property type="entry name" value="FI04487P"/>
    <property type="match status" value="1"/>
</dbReference>
<evidence type="ECO:0000256" key="3">
    <source>
        <dbReference type="ARBA" id="ARBA00011738"/>
    </source>
</evidence>
<evidence type="ECO:0000256" key="2">
    <source>
        <dbReference type="ARBA" id="ARBA00007441"/>
    </source>
</evidence>
<evidence type="ECO:0000259" key="9">
    <source>
        <dbReference type="Pfam" id="PF00155"/>
    </source>
</evidence>
<dbReference type="Proteomes" id="UP000193411">
    <property type="component" value="Unassembled WGS sequence"/>
</dbReference>
<dbReference type="InterPro" id="IPR015424">
    <property type="entry name" value="PyrdxlP-dep_Trfase"/>
</dbReference>
<dbReference type="InterPro" id="IPR004838">
    <property type="entry name" value="NHTrfase_class1_PyrdxlP-BS"/>
</dbReference>
<keyword evidence="6 10" id="KW-0808">Transferase</keyword>
<proteinExistence type="inferred from homology"/>
<evidence type="ECO:0000256" key="8">
    <source>
        <dbReference type="ARBA" id="ARBA00024016"/>
    </source>
</evidence>
<feature type="domain" description="Aminotransferase class I/classII large" evidence="9">
    <location>
        <begin position="32"/>
        <end position="421"/>
    </location>
</feature>
<evidence type="ECO:0000256" key="4">
    <source>
        <dbReference type="ARBA" id="ARBA00012751"/>
    </source>
</evidence>
<comment type="similarity">
    <text evidence="2">Belongs to the class-I pyridoxal-phosphate-dependent aminotransferase family.</text>
</comment>
<dbReference type="SUPFAM" id="SSF53383">
    <property type="entry name" value="PLP-dependent transferases"/>
    <property type="match status" value="1"/>
</dbReference>
<dbReference type="Gene3D" id="3.90.1150.10">
    <property type="entry name" value="Aspartate Aminotransferase, domain 1"/>
    <property type="match status" value="1"/>
</dbReference>
<protein>
    <recommendedName>
        <fullName evidence="4">kynurenine--oxoglutarate transaminase</fullName>
        <ecNumber evidence="4">2.6.1.7</ecNumber>
    </recommendedName>
</protein>
<keyword evidence="5 10" id="KW-0032">Aminotransferase</keyword>
<reference evidence="10 11" key="1">
    <citation type="submission" date="2016-07" db="EMBL/GenBank/DDBJ databases">
        <title>Pervasive Adenine N6-methylation of Active Genes in Fungi.</title>
        <authorList>
            <consortium name="DOE Joint Genome Institute"/>
            <person name="Mondo S.J."/>
            <person name="Dannebaum R.O."/>
            <person name="Kuo R.C."/>
            <person name="Labutti K."/>
            <person name="Haridas S."/>
            <person name="Kuo A."/>
            <person name="Salamov A."/>
            <person name="Ahrendt S.R."/>
            <person name="Lipzen A."/>
            <person name="Sullivan W."/>
            <person name="Andreopoulos W.B."/>
            <person name="Clum A."/>
            <person name="Lindquist E."/>
            <person name="Daum C."/>
            <person name="Ramamoorthy G.K."/>
            <person name="Gryganskyi A."/>
            <person name="Culley D."/>
            <person name="Magnuson J.K."/>
            <person name="James T.Y."/>
            <person name="O'Malley M.A."/>
            <person name="Stajich J.E."/>
            <person name="Spatafora J.W."/>
            <person name="Visel A."/>
            <person name="Grigoriev I.V."/>
        </authorList>
    </citation>
    <scope>NUCLEOTIDE SEQUENCE [LARGE SCALE GENOMIC DNA]</scope>
    <source>
        <strain evidence="10 11">PL171</strain>
    </source>
</reference>
<dbReference type="EMBL" id="MCFL01000040">
    <property type="protein sequence ID" value="ORZ32972.1"/>
    <property type="molecule type" value="Genomic_DNA"/>
</dbReference>
<dbReference type="CDD" id="cd00609">
    <property type="entry name" value="AAT_like"/>
    <property type="match status" value="1"/>
</dbReference>
<evidence type="ECO:0000256" key="1">
    <source>
        <dbReference type="ARBA" id="ARBA00001933"/>
    </source>
</evidence>
<dbReference type="EC" id="2.6.1.7" evidence="4"/>
<evidence type="ECO:0000313" key="10">
    <source>
        <dbReference type="EMBL" id="ORZ32972.1"/>
    </source>
</evidence>
<dbReference type="InterPro" id="IPR004839">
    <property type="entry name" value="Aminotransferase_I/II_large"/>
</dbReference>
<comment type="pathway">
    <text evidence="8">Amino-acid degradation; L-kynurenine degradation; kynurenate from L-kynurenine: step 1/2.</text>
</comment>
<gene>
    <name evidence="10" type="ORF">BCR44DRAFT_117639</name>
</gene>
<dbReference type="GO" id="GO:0005739">
    <property type="term" value="C:mitochondrion"/>
    <property type="evidence" value="ECO:0007669"/>
    <property type="project" value="TreeGrafter"/>
</dbReference>
<dbReference type="STRING" id="765915.A0A1Y2HIS1"/>
<evidence type="ECO:0000313" key="11">
    <source>
        <dbReference type="Proteomes" id="UP000193411"/>
    </source>
</evidence>
<dbReference type="AlphaFoldDB" id="A0A1Y2HIS1"/>
<accession>A0A1Y2HIS1</accession>
<sequence>MSSLPRAASRVAHFVQDVWSVFSPLAARTGAVNLGQGFPNFPPPDFVKHAAAASIAPDMNNQYAHPKGAPALRQQLAATFSPLFGRALDVETNMLVTAGANGAIYAALNAYVNEGDEVAILEPFFDIYEPAITLNGGTPVYVPLRLVHDAAAGADKLVDHASDWKLDIGELRSKLTLGKTKVIIINTPQNPTGKVFTRDELHEIGKVAKEFNLLVIADEVYERLVYDGKQHVRIATLSEDLWHRTITVGSAGKTFAVTGWRLGWAIGAPEIVKNVLNAHTRIVFCANAPLQLAIASSLSQAADRDYYATQTGEYAARRDKLLACFRSLGLRATIPEGSYFILVDTSRIAIPDDEWAEVSAVDMPSTNRDWRVCYWLTTKIGVAAIPPSSFYSRENAHLAENLARFCFCKTDETLDEAVAKLEALRAYIR</sequence>
<dbReference type="OrthoDB" id="2414662at2759"/>
<dbReference type="Pfam" id="PF00155">
    <property type="entry name" value="Aminotran_1_2"/>
    <property type="match status" value="1"/>
</dbReference>
<keyword evidence="11" id="KW-1185">Reference proteome</keyword>
<dbReference type="PANTHER" id="PTHR43807:SF20">
    <property type="entry name" value="FI04487P"/>
    <property type="match status" value="1"/>
</dbReference>
<comment type="caution">
    <text evidence="10">The sequence shown here is derived from an EMBL/GenBank/DDBJ whole genome shotgun (WGS) entry which is preliminary data.</text>
</comment>
<evidence type="ECO:0000256" key="6">
    <source>
        <dbReference type="ARBA" id="ARBA00022679"/>
    </source>
</evidence>
<dbReference type="FunFam" id="3.90.1150.10:FF:000021">
    <property type="entry name" value="Kynurenine--oxoglutarate transaminase 3"/>
    <property type="match status" value="1"/>
</dbReference>
<dbReference type="PROSITE" id="PS00105">
    <property type="entry name" value="AA_TRANSFER_CLASS_1"/>
    <property type="match status" value="1"/>
</dbReference>
<evidence type="ECO:0000256" key="7">
    <source>
        <dbReference type="ARBA" id="ARBA00022898"/>
    </source>
</evidence>
<name>A0A1Y2HIS1_9FUNG</name>
<dbReference type="InterPro" id="IPR015421">
    <property type="entry name" value="PyrdxlP-dep_Trfase_major"/>
</dbReference>
<dbReference type="GO" id="GO:0016212">
    <property type="term" value="F:kynurenine-oxoglutarate transaminase activity"/>
    <property type="evidence" value="ECO:0007669"/>
    <property type="project" value="UniProtKB-EC"/>
</dbReference>
<evidence type="ECO:0000256" key="5">
    <source>
        <dbReference type="ARBA" id="ARBA00022576"/>
    </source>
</evidence>
<dbReference type="GO" id="GO:0070189">
    <property type="term" value="P:kynurenine metabolic process"/>
    <property type="evidence" value="ECO:0007669"/>
    <property type="project" value="UniProtKB-ARBA"/>
</dbReference>
<comment type="cofactor">
    <cofactor evidence="1">
        <name>pyridoxal 5'-phosphate</name>
        <dbReference type="ChEBI" id="CHEBI:597326"/>
    </cofactor>
</comment>
<dbReference type="Gene3D" id="3.40.640.10">
    <property type="entry name" value="Type I PLP-dependent aspartate aminotransferase-like (Major domain)"/>
    <property type="match status" value="1"/>
</dbReference>
<comment type="subunit">
    <text evidence="3">Homodimer.</text>
</comment>
<dbReference type="FunFam" id="3.40.640.10:FF:000024">
    <property type="entry name" value="Kynurenine--oxoglutarate transaminase 3"/>
    <property type="match status" value="1"/>
</dbReference>